<reference evidence="1 2" key="1">
    <citation type="submission" date="2014-06" db="EMBL/GenBank/DDBJ databases">
        <title>Evolutionary Origins and Diversification of the Mycorrhizal Mutualists.</title>
        <authorList>
            <consortium name="DOE Joint Genome Institute"/>
            <consortium name="Mycorrhizal Genomics Consortium"/>
            <person name="Kohler A."/>
            <person name="Kuo A."/>
            <person name="Nagy L.G."/>
            <person name="Floudas D."/>
            <person name="Copeland A."/>
            <person name="Barry K.W."/>
            <person name="Cichocki N."/>
            <person name="Veneault-Fourrey C."/>
            <person name="LaButti K."/>
            <person name="Lindquist E.A."/>
            <person name="Lipzen A."/>
            <person name="Lundell T."/>
            <person name="Morin E."/>
            <person name="Murat C."/>
            <person name="Riley R."/>
            <person name="Ohm R."/>
            <person name="Sun H."/>
            <person name="Tunlid A."/>
            <person name="Henrissat B."/>
            <person name="Grigoriev I.V."/>
            <person name="Hibbett D.S."/>
            <person name="Martin F."/>
        </authorList>
    </citation>
    <scope>NUCLEOTIDE SEQUENCE [LARGE SCALE GENOMIC DNA]</scope>
    <source>
        <strain evidence="1 2">SS14</strain>
    </source>
</reference>
<evidence type="ECO:0000313" key="2">
    <source>
        <dbReference type="Proteomes" id="UP000054279"/>
    </source>
</evidence>
<organism evidence="1 2">
    <name type="scientific">Sphaerobolus stellatus (strain SS14)</name>
    <dbReference type="NCBI Taxonomy" id="990650"/>
    <lineage>
        <taxon>Eukaryota</taxon>
        <taxon>Fungi</taxon>
        <taxon>Dikarya</taxon>
        <taxon>Basidiomycota</taxon>
        <taxon>Agaricomycotina</taxon>
        <taxon>Agaricomycetes</taxon>
        <taxon>Phallomycetidae</taxon>
        <taxon>Geastrales</taxon>
        <taxon>Sphaerobolaceae</taxon>
        <taxon>Sphaerobolus</taxon>
    </lineage>
</organism>
<proteinExistence type="predicted"/>
<name>A0A0C9UC93_SPHS4</name>
<evidence type="ECO:0000313" key="1">
    <source>
        <dbReference type="EMBL" id="KIJ32279.1"/>
    </source>
</evidence>
<dbReference type="HOGENOM" id="CLU_003703_6_0_1"/>
<gene>
    <name evidence="1" type="ORF">M422DRAFT_265956</name>
</gene>
<dbReference type="Proteomes" id="UP000054279">
    <property type="component" value="Unassembled WGS sequence"/>
</dbReference>
<dbReference type="EMBL" id="KN837229">
    <property type="protein sequence ID" value="KIJ32279.1"/>
    <property type="molecule type" value="Genomic_DNA"/>
</dbReference>
<protein>
    <submittedName>
        <fullName evidence="1">Uncharacterized protein</fullName>
    </submittedName>
</protein>
<accession>A0A0C9UC93</accession>
<keyword evidence="2" id="KW-1185">Reference proteome</keyword>
<sequence>MNKLANQNHRKTHAQGYSPFTRATNLINQQAQLIKKHSETYTRSRNALLQLGFDSDNKDFQELKDEDCYTKAMFREQRQKRASLASAKKLSWIWRVGWDCDPDEDTEWNEEVQRVQWFLSRAQKERWEEEVEIIEEEMKRVIHFFAFFSKVWKSLVHVDAVTPDHLGPNAYALKTAAHFAILEAQARSIFVTYISLPPGKEQINMGLLDT</sequence>
<dbReference type="AlphaFoldDB" id="A0A0C9UC93"/>